<dbReference type="VEuPathDB" id="VectorBase:ISCW013106"/>
<evidence type="ECO:0000256" key="5">
    <source>
        <dbReference type="ARBA" id="ARBA00022692"/>
    </source>
</evidence>
<evidence type="ECO:0000256" key="6">
    <source>
        <dbReference type="ARBA" id="ARBA00022989"/>
    </source>
</evidence>
<dbReference type="CDD" id="cd11492">
    <property type="entry name" value="SLC5sbd_NIS-SMVT"/>
    <property type="match status" value="1"/>
</dbReference>
<keyword evidence="4" id="KW-1003">Cell membrane</keyword>
<dbReference type="GO" id="GO:0022857">
    <property type="term" value="F:transmembrane transporter activity"/>
    <property type="evidence" value="ECO:0007669"/>
    <property type="project" value="InterPro"/>
</dbReference>
<evidence type="ECO:0000313" key="13">
    <source>
        <dbReference type="EMBL" id="MOY37999.1"/>
    </source>
</evidence>
<dbReference type="Gene3D" id="1.20.1730.10">
    <property type="entry name" value="Sodium/glucose cotransporter"/>
    <property type="match status" value="1"/>
</dbReference>
<evidence type="ECO:0000256" key="10">
    <source>
        <dbReference type="ARBA" id="ARBA00023201"/>
    </source>
</evidence>
<dbReference type="OrthoDB" id="6358884at2759"/>
<feature type="transmembrane region" description="Helical" evidence="12">
    <location>
        <begin position="377"/>
        <end position="400"/>
    </location>
</feature>
<sequence>MAVYGFMAADYIVLIGFLALSTSIGVFFAWSDRRQQSNKTFLTANKQLGWVPVSLSMMASFLSSIAILGLPSEVFVHGSSLWMGAVSSTIAVILAAYVFLPMYYKMDITSINEYLERRFNSTAVRNVASGVFIVQTLLYMGVVLYGPSLALGSVTGIPVWMTIVLNGLVCTFYTAIGGIKAVVWTDVIQMILIYVGYIMVIISGLHHLGGFGNMWKLAEEGGRIIVFNFSFSAYETYTTWNVILSWTIGWMSAYCASQTQVQRYSSIASLRDARRALLLNVPGVALTLLLAVLSGLIIFAIYKDCDPRLLGEIDKADQLMPYIVQDLLSNYPGLSGLLVSSVFSGSLSTLSSGYNALAAVTWDDFIRPRVNLSDKRAVLLTKAVAAGYGLLSISIAFLTGTMESIVQASSSLVGAMSGPLLGIFLMGIFFPFCKKKGALTGELVGLALSWWLALGSIVYPRDGDELPTSTAECPNFNQTLTTGSLDGPETPSGILRFYHISFIWIGVIGFLTSVIVGLAVSLIFERNDKEEVDPKFICPFVRKFMSNYVQRETIIILKGSSQTNGVSPAELRKLMPGKQ</sequence>
<keyword evidence="7" id="KW-0915">Sodium</keyword>
<evidence type="ECO:0000256" key="11">
    <source>
        <dbReference type="RuleBase" id="RU362091"/>
    </source>
</evidence>
<feature type="transmembrane region" description="Helical" evidence="12">
    <location>
        <begin position="277"/>
        <end position="302"/>
    </location>
</feature>
<feature type="transmembrane region" description="Helical" evidence="12">
    <location>
        <begin position="12"/>
        <end position="30"/>
    </location>
</feature>
<dbReference type="EMBL" id="GHJT01004028">
    <property type="protein sequence ID" value="MOY37999.1"/>
    <property type="molecule type" value="Transcribed_RNA"/>
</dbReference>
<keyword evidence="10" id="KW-0739">Sodium transport</keyword>
<dbReference type="VEuPathDB" id="VectorBase:ISCP_006709"/>
<feature type="transmembrane region" description="Helical" evidence="12">
    <location>
        <begin position="82"/>
        <end position="104"/>
    </location>
</feature>
<evidence type="ECO:0000256" key="8">
    <source>
        <dbReference type="ARBA" id="ARBA00023065"/>
    </source>
</evidence>
<feature type="transmembrane region" description="Helical" evidence="12">
    <location>
        <begin position="191"/>
        <end position="209"/>
    </location>
</feature>
<evidence type="ECO:0000256" key="1">
    <source>
        <dbReference type="ARBA" id="ARBA00004651"/>
    </source>
</evidence>
<dbReference type="VEuPathDB" id="VectorBase:ISCI013106"/>
<keyword evidence="8" id="KW-0406">Ion transport</keyword>
<feature type="transmembrane region" description="Helical" evidence="12">
    <location>
        <begin position="502"/>
        <end position="524"/>
    </location>
</feature>
<feature type="transmembrane region" description="Helical" evidence="12">
    <location>
        <begin position="50"/>
        <end position="70"/>
    </location>
</feature>
<dbReference type="GO" id="GO:0005886">
    <property type="term" value="C:plasma membrane"/>
    <property type="evidence" value="ECO:0007669"/>
    <property type="project" value="UniProtKB-SubCell"/>
</dbReference>
<feature type="transmembrane region" description="Helical" evidence="12">
    <location>
        <begin position="439"/>
        <end position="459"/>
    </location>
</feature>
<proteinExistence type="inferred from homology"/>
<reference evidence="13" key="1">
    <citation type="submission" date="2019-04" db="EMBL/GenBank/DDBJ databases">
        <title>An insight into the mialome of Ixodes scapularis.</title>
        <authorList>
            <person name="Ribeiro J.M."/>
            <person name="Mather T.N."/>
            <person name="Karim S."/>
        </authorList>
    </citation>
    <scope>NUCLEOTIDE SEQUENCE</scope>
</reference>
<comment type="subcellular location">
    <subcellularLocation>
        <location evidence="1">Cell membrane</location>
        <topology evidence="1">Multi-pass membrane protein</topology>
    </subcellularLocation>
</comment>
<feature type="transmembrane region" description="Helical" evidence="12">
    <location>
        <begin position="124"/>
        <end position="145"/>
    </location>
</feature>
<dbReference type="PANTHER" id="PTHR42985">
    <property type="entry name" value="SODIUM-COUPLED MONOCARBOXYLATE TRANSPORTER"/>
    <property type="match status" value="1"/>
</dbReference>
<feature type="transmembrane region" description="Helical" evidence="12">
    <location>
        <begin position="157"/>
        <end position="179"/>
    </location>
</feature>
<dbReference type="PROSITE" id="PS50283">
    <property type="entry name" value="NA_SOLUT_SYMP_3"/>
    <property type="match status" value="1"/>
</dbReference>
<dbReference type="InterPro" id="IPR001734">
    <property type="entry name" value="Na/solute_symporter"/>
</dbReference>
<feature type="transmembrane region" description="Helical" evidence="12">
    <location>
        <begin position="337"/>
        <end position="357"/>
    </location>
</feature>
<name>A0A4D5RM12_IXOSC</name>
<evidence type="ECO:0000256" key="4">
    <source>
        <dbReference type="ARBA" id="ARBA00022475"/>
    </source>
</evidence>
<accession>A0A4D5RM12</accession>
<dbReference type="Pfam" id="PF00474">
    <property type="entry name" value="SSF"/>
    <property type="match status" value="1"/>
</dbReference>
<evidence type="ECO:0000256" key="2">
    <source>
        <dbReference type="ARBA" id="ARBA00006434"/>
    </source>
</evidence>
<protein>
    <submittedName>
        <fullName evidence="13">Putative sodium-coupled monocarboxylate transporter 2</fullName>
    </submittedName>
</protein>
<keyword evidence="6 12" id="KW-1133">Transmembrane helix</keyword>
<evidence type="ECO:0000256" key="7">
    <source>
        <dbReference type="ARBA" id="ARBA00023053"/>
    </source>
</evidence>
<dbReference type="InterPro" id="IPR038377">
    <property type="entry name" value="Na/Glc_symporter_sf"/>
</dbReference>
<dbReference type="GO" id="GO:0006814">
    <property type="term" value="P:sodium ion transport"/>
    <property type="evidence" value="ECO:0007669"/>
    <property type="project" value="UniProtKB-KW"/>
</dbReference>
<comment type="similarity">
    <text evidence="2 11">Belongs to the sodium:solute symporter (SSF) (TC 2.A.21) family.</text>
</comment>
<feature type="transmembrane region" description="Helical" evidence="12">
    <location>
        <begin position="412"/>
        <end position="432"/>
    </location>
</feature>
<keyword evidence="9 12" id="KW-0472">Membrane</keyword>
<dbReference type="AlphaFoldDB" id="A0A4D5RM12"/>
<evidence type="ECO:0000256" key="9">
    <source>
        <dbReference type="ARBA" id="ARBA00023136"/>
    </source>
</evidence>
<dbReference type="PANTHER" id="PTHR42985:SF40">
    <property type="entry name" value="LD47995P-RELATED"/>
    <property type="match status" value="1"/>
</dbReference>
<feature type="transmembrane region" description="Helical" evidence="12">
    <location>
        <begin position="237"/>
        <end position="256"/>
    </location>
</feature>
<dbReference type="InterPro" id="IPR051163">
    <property type="entry name" value="Sodium:Solute_Symporter_SSF"/>
</dbReference>
<dbReference type="NCBIfam" id="TIGR00813">
    <property type="entry name" value="sss"/>
    <property type="match status" value="1"/>
</dbReference>
<keyword evidence="3" id="KW-0813">Transport</keyword>
<evidence type="ECO:0000256" key="12">
    <source>
        <dbReference type="SAM" id="Phobius"/>
    </source>
</evidence>
<evidence type="ECO:0000256" key="3">
    <source>
        <dbReference type="ARBA" id="ARBA00022448"/>
    </source>
</evidence>
<keyword evidence="5 12" id="KW-0812">Transmembrane</keyword>
<organism evidence="13">
    <name type="scientific">Ixodes scapularis</name>
    <name type="common">Black-legged tick</name>
    <name type="synonym">Deer tick</name>
    <dbReference type="NCBI Taxonomy" id="6945"/>
    <lineage>
        <taxon>Eukaryota</taxon>
        <taxon>Metazoa</taxon>
        <taxon>Ecdysozoa</taxon>
        <taxon>Arthropoda</taxon>
        <taxon>Chelicerata</taxon>
        <taxon>Arachnida</taxon>
        <taxon>Acari</taxon>
        <taxon>Parasitiformes</taxon>
        <taxon>Ixodida</taxon>
        <taxon>Ixodoidea</taxon>
        <taxon>Ixodidae</taxon>
        <taxon>Ixodinae</taxon>
        <taxon>Ixodes</taxon>
    </lineage>
</organism>